<proteinExistence type="predicted"/>
<evidence type="ECO:0000313" key="2">
    <source>
        <dbReference type="Proteomes" id="UP000240908"/>
    </source>
</evidence>
<name>A0ABM6USC4_9GAMM</name>
<accession>A0ABM6USC4</accession>
<evidence type="ECO:0000313" key="1">
    <source>
        <dbReference type="EMBL" id="AVX37834.1"/>
    </source>
</evidence>
<organism evidence="1 2">
    <name type="scientific">Yersinia massiliensis</name>
    <dbReference type="NCBI Taxonomy" id="419257"/>
    <lineage>
        <taxon>Bacteria</taxon>
        <taxon>Pseudomonadati</taxon>
        <taxon>Pseudomonadota</taxon>
        <taxon>Gammaproteobacteria</taxon>
        <taxon>Enterobacterales</taxon>
        <taxon>Yersiniaceae</taxon>
        <taxon>Yersinia</taxon>
    </lineage>
</organism>
<dbReference type="EMBL" id="CP028487">
    <property type="protein sequence ID" value="AVX37834.1"/>
    <property type="molecule type" value="Genomic_DNA"/>
</dbReference>
<dbReference type="Proteomes" id="UP000240908">
    <property type="component" value="Chromosome"/>
</dbReference>
<dbReference type="RefSeq" id="WP_108087600.1">
    <property type="nucleotide sequence ID" value="NZ_CP028487.1"/>
</dbReference>
<sequence length="65" mass="7321">MIDLEKMMIVFLRDDGVSLQMGSDSASYSHSGKIRLYAGAGKKMLPSHVIIKDQRTETDYSEIKK</sequence>
<reference evidence="2" key="1">
    <citation type="journal article" date="2018" name="Genome Announc.">
        <title>First complete genome sequence of Yersinia massiliensis.</title>
        <authorList>
            <person name="Thomas M.C."/>
            <person name="Arling V."/>
            <person name="Goji N."/>
            <person name="Janzen T.W."/>
            <person name="Duceppe M.-O."/>
            <person name="Mathews A."/>
            <person name="Carrillo C."/>
            <person name="Amoako K."/>
        </authorList>
    </citation>
    <scope>NUCLEOTIDE SEQUENCE [LARGE SCALE GENOMIC DNA]</scope>
    <source>
        <strain evidence="2">GTA</strain>
    </source>
</reference>
<keyword evidence="2" id="KW-1185">Reference proteome</keyword>
<protein>
    <submittedName>
        <fullName evidence="1">Uncharacterized protein</fullName>
    </submittedName>
</protein>
<gene>
    <name evidence="1" type="ORF">DA391_09250</name>
</gene>